<dbReference type="EMBL" id="PGGS01000078">
    <property type="protein sequence ID" value="PNH09801.1"/>
    <property type="molecule type" value="Genomic_DNA"/>
</dbReference>
<keyword evidence="1" id="KW-0812">Transmembrane</keyword>
<dbReference type="Proteomes" id="UP000236333">
    <property type="component" value="Unassembled WGS sequence"/>
</dbReference>
<evidence type="ECO:0000313" key="4">
    <source>
        <dbReference type="Proteomes" id="UP000236333"/>
    </source>
</evidence>
<keyword evidence="4" id="KW-1185">Reference proteome</keyword>
<feature type="chain" id="PRO_5014322234" evidence="2">
    <location>
        <begin position="24"/>
        <end position="226"/>
    </location>
</feature>
<protein>
    <submittedName>
        <fullName evidence="3">Uncharacterized protein</fullName>
    </submittedName>
</protein>
<comment type="caution">
    <text evidence="3">The sequence shown here is derived from an EMBL/GenBank/DDBJ whole genome shotgun (WGS) entry which is preliminary data.</text>
</comment>
<organism evidence="3 4">
    <name type="scientific">Tetrabaena socialis</name>
    <dbReference type="NCBI Taxonomy" id="47790"/>
    <lineage>
        <taxon>Eukaryota</taxon>
        <taxon>Viridiplantae</taxon>
        <taxon>Chlorophyta</taxon>
        <taxon>core chlorophytes</taxon>
        <taxon>Chlorophyceae</taxon>
        <taxon>CS clade</taxon>
        <taxon>Chlamydomonadales</taxon>
        <taxon>Tetrabaenaceae</taxon>
        <taxon>Tetrabaena</taxon>
    </lineage>
</organism>
<dbReference type="AlphaFoldDB" id="A0A2J8ABA8"/>
<keyword evidence="1" id="KW-1133">Transmembrane helix</keyword>
<dbReference type="OrthoDB" id="10616485at2759"/>
<keyword evidence="1" id="KW-0472">Membrane</keyword>
<reference evidence="3 4" key="1">
    <citation type="journal article" date="2017" name="Mol. Biol. Evol.">
        <title>The 4-celled Tetrabaena socialis nuclear genome reveals the essential components for genetic control of cell number at the origin of multicellularity in the volvocine lineage.</title>
        <authorList>
            <person name="Featherston J."/>
            <person name="Arakaki Y."/>
            <person name="Hanschen E.R."/>
            <person name="Ferris P.J."/>
            <person name="Michod R.E."/>
            <person name="Olson B.J.S.C."/>
            <person name="Nozaki H."/>
            <person name="Durand P.M."/>
        </authorList>
    </citation>
    <scope>NUCLEOTIDE SEQUENCE [LARGE SCALE GENOMIC DNA]</scope>
    <source>
        <strain evidence="3 4">NIES-571</strain>
    </source>
</reference>
<accession>A0A2J8ABA8</accession>
<gene>
    <name evidence="3" type="ORF">TSOC_003547</name>
</gene>
<sequence length="226" mass="24832">MWRVVDRTTFFACFAVLASSALSFSGHAAAVAALQAHPEHLEARRTTLISLVRLSYAASYAAFNTECREPKFRACSPAHVPAPALAFRSFMVDTGLVALLFQTFAMPLPYRAHVAVSATTVLIFLALHNPQACTALGSSCYAAWWVALARAHQHHRLARGLQLAARLLHSRPVQLGAAHACWCGMLFAQVVAGLVLPSCAMYVLEDAARRRYRQQQQHQAPPRQQQ</sequence>
<evidence type="ECO:0000256" key="1">
    <source>
        <dbReference type="SAM" id="Phobius"/>
    </source>
</evidence>
<proteinExistence type="predicted"/>
<feature type="transmembrane region" description="Helical" evidence="1">
    <location>
        <begin position="184"/>
        <end position="204"/>
    </location>
</feature>
<keyword evidence="2" id="KW-0732">Signal</keyword>
<name>A0A2J8ABA8_9CHLO</name>
<evidence type="ECO:0000313" key="3">
    <source>
        <dbReference type="EMBL" id="PNH09801.1"/>
    </source>
</evidence>
<evidence type="ECO:0000256" key="2">
    <source>
        <dbReference type="SAM" id="SignalP"/>
    </source>
</evidence>
<feature type="signal peptide" evidence="2">
    <location>
        <begin position="1"/>
        <end position="23"/>
    </location>
</feature>